<dbReference type="STRING" id="546269.HMPREF0389_00612"/>
<dbReference type="eggNOG" id="ENOG5031GUI">
    <property type="taxonomic scope" value="Bacteria"/>
</dbReference>
<name>D6GPJ1_FILAD</name>
<dbReference type="EMBL" id="CP002390">
    <property type="protein sequence ID" value="EFE28694.1"/>
    <property type="molecule type" value="Genomic_DNA"/>
</dbReference>
<dbReference type="AlphaFoldDB" id="D6GPJ1"/>
<dbReference type="RefSeq" id="WP_014262654.1">
    <property type="nucleotide sequence ID" value="NC_016630.1"/>
</dbReference>
<protein>
    <submittedName>
        <fullName evidence="1">Uncharacterized protein</fullName>
    </submittedName>
</protein>
<sequence>MQLKRHDREFIEELYNEINPYKICDIFDLKSKTYKEAKLIYFNLGINPYLEPFKNKILNGYSILGVSDYEKSYVFDNKYNSKENRAIEIGKTINLDLNVLTYLKNIVTNRKLEDEQNFIDYLKYIKESNYNLNMSISLFERISKPIYLKVWSDYVLSFVKYETLENITKDSLKNDEILPEAKYIWAKEILDSSEYMDEKFDQFYVVACILSKAFILKTQKMDSKRKFLELLNYSLNELNIYLEFELYLMYKYLQNNESVERTFAKIQGISNRILENIKNTAWDILHIRLVEEQIIDDLKKGKVIFHYIGTKDIGLQKIININPLKIIGFLDDQKIIVREYNFKEEIQCKEIDEMLEKHINKNNIGDVNYKEKFEKISNEIAKMI</sequence>
<accession>D6GPJ1</accession>
<proteinExistence type="predicted"/>
<keyword evidence="2" id="KW-1185">Reference proteome</keyword>
<gene>
    <name evidence="1" type="ordered locus">HMPREF0389_00612</name>
</gene>
<reference evidence="2" key="1">
    <citation type="submission" date="2010-12" db="EMBL/GenBank/DDBJ databases">
        <title>The genome sequence of Filifactor alocis strain ATCC 35896.</title>
        <authorList>
            <consortium name="The Broad Institute Genome Sequencing Platform"/>
            <person name="Ward D."/>
            <person name="Earl A."/>
            <person name="Feldgarden M."/>
            <person name="Young S.K."/>
            <person name="Gargeya S."/>
            <person name="Zeng Q."/>
            <person name="Alvarado L."/>
            <person name="Berlin A."/>
            <person name="Bochicchio J."/>
            <person name="Chapman S.B."/>
            <person name="Chen Z."/>
            <person name="Freedman E."/>
            <person name="Gellesch M."/>
            <person name="Goldberg J."/>
            <person name="Griggs A."/>
            <person name="Gujja S."/>
            <person name="Heilman E."/>
            <person name="Heiman D."/>
            <person name="Howarth C."/>
            <person name="Mehta T."/>
            <person name="Neiman D."/>
            <person name="Pearson M."/>
            <person name="Roberts A."/>
            <person name="Saif S."/>
            <person name="Shea T."/>
            <person name="Shenoy N."/>
            <person name="Sisk P."/>
            <person name="Stolte C."/>
            <person name="Sykes S."/>
            <person name="White J."/>
            <person name="Yandava C."/>
            <person name="Izard J."/>
            <person name="Blanton J.M."/>
            <person name="Baranova O.V."/>
            <person name="Tanner A.C."/>
            <person name="Dewhirst F.E."/>
            <person name="Haas B."/>
            <person name="Nusbaum C."/>
            <person name="Birren B."/>
        </authorList>
    </citation>
    <scope>NUCLEOTIDE SEQUENCE [LARGE SCALE GENOMIC DNA]</scope>
    <source>
        <strain evidence="2">ATCC 35896 / D40 B5</strain>
    </source>
</reference>
<dbReference type="Proteomes" id="UP000007468">
    <property type="component" value="Chromosome"/>
</dbReference>
<organism evidence="1 2">
    <name type="scientific">Filifactor alocis (strain ATCC 35896 / CCUG 47790 / D40 B5)</name>
    <name type="common">Fusobacterium alocis</name>
    <dbReference type="NCBI Taxonomy" id="546269"/>
    <lineage>
        <taxon>Bacteria</taxon>
        <taxon>Bacillati</taxon>
        <taxon>Bacillota</taxon>
        <taxon>Clostridia</taxon>
        <taxon>Peptostreptococcales</taxon>
        <taxon>Filifactoraceae</taxon>
        <taxon>Filifactor</taxon>
    </lineage>
</organism>
<evidence type="ECO:0000313" key="2">
    <source>
        <dbReference type="Proteomes" id="UP000007468"/>
    </source>
</evidence>
<evidence type="ECO:0000313" key="1">
    <source>
        <dbReference type="EMBL" id="EFE28694.1"/>
    </source>
</evidence>
<dbReference type="OrthoDB" id="9816277at2"/>
<dbReference type="KEGG" id="faa:HMPREF0389_00612"/>